<dbReference type="CDD" id="cd11586">
    <property type="entry name" value="VbhA_like"/>
    <property type="match status" value="1"/>
</dbReference>
<dbReference type="RefSeq" id="WP_111270618.1">
    <property type="nucleotide sequence ID" value="NZ_QKWW01000033.1"/>
</dbReference>
<evidence type="ECO:0008006" key="3">
    <source>
        <dbReference type="Google" id="ProtNLM"/>
    </source>
</evidence>
<sequence length="74" mass="8543">MNINVVKRYEKRVLSVKKYTHKKKLIAFMNAKASLAIEGMHLTPSEENLILERSNGKMKNDEFLAHAMELARNV</sequence>
<accession>A0A2W6QDC6</accession>
<evidence type="ECO:0000313" key="2">
    <source>
        <dbReference type="Proteomes" id="UP000249204"/>
    </source>
</evidence>
<dbReference type="InterPro" id="IPR033788">
    <property type="entry name" value="VbhA-like"/>
</dbReference>
<name>A0A2W6QDC6_9BACL</name>
<dbReference type="Proteomes" id="UP000249204">
    <property type="component" value="Unassembled WGS sequence"/>
</dbReference>
<gene>
    <name evidence="1" type="ORF">DN757_12805</name>
</gene>
<protein>
    <recommendedName>
        <fullName evidence="3">Antitoxin VbhA domain-containing protein</fullName>
    </recommendedName>
</protein>
<proteinExistence type="predicted"/>
<dbReference type="EMBL" id="QKWW01000033">
    <property type="protein sequence ID" value="PZT55233.1"/>
    <property type="molecule type" value="Genomic_DNA"/>
</dbReference>
<dbReference type="AlphaFoldDB" id="A0A2W6QDC6"/>
<comment type="caution">
    <text evidence="1">The sequence shown here is derived from an EMBL/GenBank/DDBJ whole genome shotgun (WGS) entry which is preliminary data.</text>
</comment>
<evidence type="ECO:0000313" key="1">
    <source>
        <dbReference type="EMBL" id="PZT55233.1"/>
    </source>
</evidence>
<reference evidence="1 2" key="1">
    <citation type="submission" date="2018-06" db="EMBL/GenBank/DDBJ databases">
        <title>Isolation of heavy metals resistant Paenibacillus silvae NC2 from Gold-Copper mine in ZiJin, China.</title>
        <authorList>
            <person name="Xu J."/>
            <person name="Mazhar H.S."/>
            <person name="Rensing C."/>
        </authorList>
    </citation>
    <scope>NUCLEOTIDE SEQUENCE [LARGE SCALE GENOMIC DNA]</scope>
    <source>
        <strain evidence="1 2">NC2</strain>
    </source>
</reference>
<organism evidence="1 2">
    <name type="scientific">Paenibacillus silvae</name>
    <dbReference type="NCBI Taxonomy" id="1325358"/>
    <lineage>
        <taxon>Bacteria</taxon>
        <taxon>Bacillati</taxon>
        <taxon>Bacillota</taxon>
        <taxon>Bacilli</taxon>
        <taxon>Bacillales</taxon>
        <taxon>Paenibacillaceae</taxon>
        <taxon>Paenibacillus</taxon>
    </lineage>
</organism>